<accession>A0ABU2MW52</accession>
<proteinExistence type="predicted"/>
<evidence type="ECO:0000313" key="2">
    <source>
        <dbReference type="Proteomes" id="UP001183246"/>
    </source>
</evidence>
<dbReference type="InterPro" id="IPR027417">
    <property type="entry name" value="P-loop_NTPase"/>
</dbReference>
<keyword evidence="2" id="KW-1185">Reference proteome</keyword>
<sequence length="200" mass="22733">MIIVLEGPSAAGKSRHVRAFQPEKVVSEIPGHVKPDRAATVEEESRFWVARNEERWAQALDREARHAVAVCDTDPLKLHYAWTLVRAGVVPSAESFERQLHVTRAAIARRTLGIADQIACVVPSEAVLRERRAGDITRRRRNFETHLRLAGPIREWYSALGAVDPGRVIWDWPDGARPLSRRDRYDLDLFDAWMARLPST</sequence>
<dbReference type="RefSeq" id="WP_311706861.1">
    <property type="nucleotide sequence ID" value="NZ_JAVREL010000015.1"/>
</dbReference>
<organism evidence="1 2">
    <name type="scientific">Streptomyces litchfieldiae</name>
    <dbReference type="NCBI Taxonomy" id="3075543"/>
    <lineage>
        <taxon>Bacteria</taxon>
        <taxon>Bacillati</taxon>
        <taxon>Actinomycetota</taxon>
        <taxon>Actinomycetes</taxon>
        <taxon>Kitasatosporales</taxon>
        <taxon>Streptomycetaceae</taxon>
        <taxon>Streptomyces</taxon>
    </lineage>
</organism>
<dbReference type="SUPFAM" id="SSF52540">
    <property type="entry name" value="P-loop containing nucleoside triphosphate hydrolases"/>
    <property type="match status" value="1"/>
</dbReference>
<protein>
    <submittedName>
        <fullName evidence="1">Uncharacterized protein</fullName>
    </submittedName>
</protein>
<reference evidence="2" key="1">
    <citation type="submission" date="2023-07" db="EMBL/GenBank/DDBJ databases">
        <title>30 novel species of actinomycetes from the DSMZ collection.</title>
        <authorList>
            <person name="Nouioui I."/>
        </authorList>
    </citation>
    <scope>NUCLEOTIDE SEQUENCE [LARGE SCALE GENOMIC DNA]</scope>
    <source>
        <strain evidence="2">DSM 44938</strain>
    </source>
</reference>
<dbReference type="EMBL" id="JAVREL010000015">
    <property type="protein sequence ID" value="MDT0345730.1"/>
    <property type="molecule type" value="Genomic_DNA"/>
</dbReference>
<gene>
    <name evidence="1" type="ORF">RM590_24510</name>
</gene>
<dbReference type="Proteomes" id="UP001183246">
    <property type="component" value="Unassembled WGS sequence"/>
</dbReference>
<name>A0ABU2MW52_9ACTN</name>
<comment type="caution">
    <text evidence="1">The sequence shown here is derived from an EMBL/GenBank/DDBJ whole genome shotgun (WGS) entry which is preliminary data.</text>
</comment>
<evidence type="ECO:0000313" key="1">
    <source>
        <dbReference type="EMBL" id="MDT0345730.1"/>
    </source>
</evidence>